<evidence type="ECO:0000313" key="2">
    <source>
        <dbReference type="Proteomes" id="UP000005837"/>
    </source>
</evidence>
<protein>
    <submittedName>
        <fullName evidence="1">Uncharacterized protein</fullName>
    </submittedName>
</protein>
<sequence length="44" mass="4934">MVHLICWVMPVANPTLFRFNFVEAALSGSLLRLPEGFLMIGKDV</sequence>
<gene>
    <name evidence="1" type="ORF">EIKCOROL_02652</name>
</gene>
<dbReference type="Proteomes" id="UP000005837">
    <property type="component" value="Unassembled WGS sequence"/>
</dbReference>
<dbReference type="EMBL" id="ACEA01000060">
    <property type="protein sequence ID" value="EEG22738.1"/>
    <property type="molecule type" value="Genomic_DNA"/>
</dbReference>
<organism evidence="1 2">
    <name type="scientific">Eikenella corrodens ATCC 23834</name>
    <dbReference type="NCBI Taxonomy" id="546274"/>
    <lineage>
        <taxon>Bacteria</taxon>
        <taxon>Pseudomonadati</taxon>
        <taxon>Pseudomonadota</taxon>
        <taxon>Betaproteobacteria</taxon>
        <taxon>Neisseriales</taxon>
        <taxon>Neisseriaceae</taxon>
        <taxon>Eikenella</taxon>
    </lineage>
</organism>
<evidence type="ECO:0000313" key="1">
    <source>
        <dbReference type="EMBL" id="EEG22738.1"/>
    </source>
</evidence>
<name>C0DZ34_EIKCO</name>
<comment type="caution">
    <text evidence="1">The sequence shown here is derived from an EMBL/GenBank/DDBJ whole genome shotgun (WGS) entry which is preliminary data.</text>
</comment>
<dbReference type="HOGENOM" id="CLU_3215623_0_0_4"/>
<accession>C0DZ34</accession>
<reference evidence="1 2" key="1">
    <citation type="submission" date="2009-01" db="EMBL/GenBank/DDBJ databases">
        <authorList>
            <person name="Fulton L."/>
            <person name="Clifton S."/>
            <person name="Chinwalla A.T."/>
            <person name="Mitreva M."/>
            <person name="Sodergren E."/>
            <person name="Weinstock G."/>
            <person name="Clifton S."/>
            <person name="Dooling D.J."/>
            <person name="Fulton B."/>
            <person name="Minx P."/>
            <person name="Pepin K.H."/>
            <person name="Johnson M."/>
            <person name="Bhonagiri V."/>
            <person name="Nash W.E."/>
            <person name="Mardis E.R."/>
            <person name="Wilson R.K."/>
        </authorList>
    </citation>
    <scope>NUCLEOTIDE SEQUENCE [LARGE SCALE GENOMIC DNA]</scope>
    <source>
        <strain evidence="1 2">ATCC 23834</strain>
    </source>
</reference>
<dbReference type="AlphaFoldDB" id="C0DZ34"/>
<proteinExistence type="predicted"/>